<keyword evidence="7" id="KW-0735">Signal-anchor</keyword>
<keyword evidence="4" id="KW-1133">Transmembrane helix</keyword>
<evidence type="ECO:0000256" key="5">
    <source>
        <dbReference type="ARBA" id="ARBA00023136"/>
    </source>
</evidence>
<evidence type="ECO:0000313" key="9">
    <source>
        <dbReference type="EMBL" id="KAB1279464.1"/>
    </source>
</evidence>
<reference evidence="9 10" key="1">
    <citation type="journal article" date="2019" name="Mol. Ecol. Resour.">
        <title>Improving Illumina assemblies with Hi-C and long reads: an example with the North African dromedary.</title>
        <authorList>
            <person name="Elbers J.P."/>
            <person name="Rogers M.F."/>
            <person name="Perelman P.L."/>
            <person name="Proskuryakova A.A."/>
            <person name="Serdyukova N.A."/>
            <person name="Johnson W.E."/>
            <person name="Horin P."/>
            <person name="Corander J."/>
            <person name="Murphy D."/>
            <person name="Burger P.A."/>
        </authorList>
    </citation>
    <scope>NUCLEOTIDE SEQUENCE [LARGE SCALE GENOMIC DNA]</scope>
    <source>
        <strain evidence="9">Drom800</strain>
        <tissue evidence="9">Blood</tissue>
    </source>
</reference>
<comment type="subcellular location">
    <subcellularLocation>
        <location evidence="1">Membrane</location>
        <topology evidence="1">Single-pass membrane protein</topology>
    </subcellularLocation>
    <subcellularLocation>
        <location evidence="7">Membrane</location>
        <topology evidence="7">Single-pass type II membrane protein</topology>
    </subcellularLocation>
</comment>
<sequence length="115" mass="12392">MAFFGLTVPAQDAVYLFERTFNLKFIRPLDAVQQYAGGRVEVGEDPSAHEELNDRDMPLYDYARDLFQQRLPVQAEAGAAGQPDLGAGGAPAATGQGAPPRGDVRSRDACPPRTT</sequence>
<dbReference type="PANTHER" id="PTHR12812:SF1">
    <property type="entry name" value="HEPARAN-SULFATE 6-O-SULFOTRANSFERASE 1"/>
    <property type="match status" value="1"/>
</dbReference>
<keyword evidence="3" id="KW-0812">Transmembrane</keyword>
<evidence type="ECO:0000256" key="8">
    <source>
        <dbReference type="SAM" id="MobiDB-lite"/>
    </source>
</evidence>
<keyword evidence="2 7" id="KW-0808">Transferase</keyword>
<evidence type="ECO:0000256" key="6">
    <source>
        <dbReference type="ARBA" id="ARBA00023180"/>
    </source>
</evidence>
<dbReference type="GO" id="GO:0016020">
    <property type="term" value="C:membrane"/>
    <property type="evidence" value="ECO:0007669"/>
    <property type="project" value="UniProtKB-SubCell"/>
</dbReference>
<dbReference type="AlphaFoldDB" id="A0A5N4E837"/>
<dbReference type="EMBL" id="JWIN03000005">
    <property type="protein sequence ID" value="KAB1279464.1"/>
    <property type="molecule type" value="Genomic_DNA"/>
</dbReference>
<gene>
    <name evidence="9" type="ORF">Cadr_000006620</name>
</gene>
<comment type="function">
    <text evidence="7">6-O-sulfation enzyme which catalyzes the transfer of sulfate from 3'-phosphoadenosine 5'-phosphosulfate (PAPS) to position 6 of the N-sulfoglucosamine residue (GlcNS) of heparan sulfate.</text>
</comment>
<evidence type="ECO:0000256" key="1">
    <source>
        <dbReference type="ARBA" id="ARBA00004167"/>
    </source>
</evidence>
<evidence type="ECO:0000256" key="2">
    <source>
        <dbReference type="ARBA" id="ARBA00022679"/>
    </source>
</evidence>
<dbReference type="EC" id="2.8.2.-" evidence="7"/>
<feature type="region of interest" description="Disordered" evidence="8">
    <location>
        <begin position="73"/>
        <end position="115"/>
    </location>
</feature>
<dbReference type="PANTHER" id="PTHR12812">
    <property type="entry name" value="HEPARAN SULFATE 6-O-SULFOTRANSFERASE 3"/>
    <property type="match status" value="1"/>
</dbReference>
<comment type="caution">
    <text evidence="9">The sequence shown here is derived from an EMBL/GenBank/DDBJ whole genome shotgun (WGS) entry which is preliminary data.</text>
</comment>
<dbReference type="Proteomes" id="UP000299084">
    <property type="component" value="Unassembled WGS sequence"/>
</dbReference>
<evidence type="ECO:0000256" key="4">
    <source>
        <dbReference type="ARBA" id="ARBA00022989"/>
    </source>
</evidence>
<feature type="compositionally biased region" description="Basic and acidic residues" evidence="8">
    <location>
        <begin position="102"/>
        <end position="115"/>
    </location>
</feature>
<accession>A0A5N4E837</accession>
<evidence type="ECO:0000256" key="3">
    <source>
        <dbReference type="ARBA" id="ARBA00022692"/>
    </source>
</evidence>
<proteinExistence type="inferred from homology"/>
<organism evidence="9 10">
    <name type="scientific">Camelus dromedarius</name>
    <name type="common">Dromedary</name>
    <name type="synonym">Arabian camel</name>
    <dbReference type="NCBI Taxonomy" id="9838"/>
    <lineage>
        <taxon>Eukaryota</taxon>
        <taxon>Metazoa</taxon>
        <taxon>Chordata</taxon>
        <taxon>Craniata</taxon>
        <taxon>Vertebrata</taxon>
        <taxon>Euteleostomi</taxon>
        <taxon>Mammalia</taxon>
        <taxon>Eutheria</taxon>
        <taxon>Laurasiatheria</taxon>
        <taxon>Artiodactyla</taxon>
        <taxon>Tylopoda</taxon>
        <taxon>Camelidae</taxon>
        <taxon>Camelus</taxon>
    </lineage>
</organism>
<protein>
    <recommendedName>
        <fullName evidence="7">Heparan-sulfate 6-O-sulfotransferase</fullName>
        <ecNumber evidence="7">2.8.2.-</ecNumber>
    </recommendedName>
</protein>
<feature type="compositionally biased region" description="Low complexity" evidence="8">
    <location>
        <begin position="77"/>
        <end position="101"/>
    </location>
</feature>
<evidence type="ECO:0000313" key="10">
    <source>
        <dbReference type="Proteomes" id="UP000299084"/>
    </source>
</evidence>
<comment type="similarity">
    <text evidence="7">Belongs to the sulfotransferase 6 family.</text>
</comment>
<dbReference type="GO" id="GO:0017095">
    <property type="term" value="F:heparan sulfate 6-sulfotransferase activity"/>
    <property type="evidence" value="ECO:0007669"/>
    <property type="project" value="TreeGrafter"/>
</dbReference>
<keyword evidence="6" id="KW-0325">Glycoprotein</keyword>
<keyword evidence="5 7" id="KW-0472">Membrane</keyword>
<name>A0A5N4E837_CAMDR</name>
<keyword evidence="10" id="KW-1185">Reference proteome</keyword>
<dbReference type="InterPro" id="IPR027417">
    <property type="entry name" value="P-loop_NTPase"/>
</dbReference>
<dbReference type="InterPro" id="IPR010635">
    <property type="entry name" value="Heparan_SO4-6-sulfoTrfase"/>
</dbReference>
<evidence type="ECO:0000256" key="7">
    <source>
        <dbReference type="RuleBase" id="RU364122"/>
    </source>
</evidence>
<comment type="catalytic activity">
    <reaction evidence="7">
        <text>alpha-D-glucosaminyl-[heparan sulfate](n) + 3'-phosphoadenylyl sulfate = 6-sulfo-alpha-D-glucosaminyl-[heparan sulfate](n) + adenosine 3',5'-bisphosphate + H(+)</text>
        <dbReference type="Rhea" id="RHEA:56604"/>
        <dbReference type="Rhea" id="RHEA-COMP:9830"/>
        <dbReference type="Rhea" id="RHEA-COMP:14621"/>
        <dbReference type="ChEBI" id="CHEBI:15378"/>
        <dbReference type="ChEBI" id="CHEBI:58339"/>
        <dbReference type="ChEBI" id="CHEBI:58343"/>
        <dbReference type="ChEBI" id="CHEBI:58388"/>
        <dbReference type="ChEBI" id="CHEBI:140604"/>
    </reaction>
</comment>
<dbReference type="Gene3D" id="3.40.50.300">
    <property type="entry name" value="P-loop containing nucleotide triphosphate hydrolases"/>
    <property type="match status" value="1"/>
</dbReference>